<dbReference type="PANTHER" id="PTHR40943:SF1">
    <property type="entry name" value="CYTOPLASMIC PROTEIN"/>
    <property type="match status" value="1"/>
</dbReference>
<accession>A0A345SUJ2</accession>
<evidence type="ECO:0000313" key="3">
    <source>
        <dbReference type="Proteomes" id="UP000249340"/>
    </source>
</evidence>
<sequence>MSSAGAERSRCPVDTTATAPFWLADASTVVLPPALPKPTSVDGQLEATLTTWESADGLVEVGVWECGPGRFTAVRDGYDEICQVVSGSATVYTEGGADVELRPGSTLVMPAGWRGTWQVHETIRKVYLVRTHAAVGA</sequence>
<dbReference type="AlphaFoldDB" id="A0A345SUJ2"/>
<dbReference type="SUPFAM" id="SSF51182">
    <property type="entry name" value="RmlC-like cupins"/>
    <property type="match status" value="1"/>
</dbReference>
<dbReference type="OrthoDB" id="9799053at2"/>
<dbReference type="CDD" id="cd02227">
    <property type="entry name" value="cupin_TM1112-like"/>
    <property type="match status" value="1"/>
</dbReference>
<dbReference type="Proteomes" id="UP000249340">
    <property type="component" value="Chromosome"/>
</dbReference>
<keyword evidence="3" id="KW-1185">Reference proteome</keyword>
<dbReference type="InterPro" id="IPR011051">
    <property type="entry name" value="RmlC_Cupin_sf"/>
</dbReference>
<dbReference type="InterPro" id="IPR014710">
    <property type="entry name" value="RmlC-like_jellyroll"/>
</dbReference>
<dbReference type="Gene3D" id="2.60.120.10">
    <property type="entry name" value="Jelly Rolls"/>
    <property type="match status" value="1"/>
</dbReference>
<dbReference type="KEGG" id="stri:C7M71_008035"/>
<dbReference type="Pfam" id="PF05899">
    <property type="entry name" value="Cupin_3"/>
    <property type="match status" value="1"/>
</dbReference>
<dbReference type="PANTHER" id="PTHR40943">
    <property type="entry name" value="CYTOPLASMIC PROTEIN-RELATED"/>
    <property type="match status" value="1"/>
</dbReference>
<protein>
    <submittedName>
        <fullName evidence="2">DUF861 domain-containing protein</fullName>
    </submittedName>
</protein>
<reference evidence="3" key="1">
    <citation type="submission" date="2018-07" db="EMBL/GenBank/DDBJ databases">
        <title>Streptacidiphilus bronchialis DSM 106435 chromosome.</title>
        <authorList>
            <person name="Batra D."/>
            <person name="Gulvik C.A."/>
        </authorList>
    </citation>
    <scope>NUCLEOTIDE SEQUENCE [LARGE SCALE GENOMIC DNA]</scope>
    <source>
        <strain evidence="3">DSM 106435</strain>
    </source>
</reference>
<name>A0A345SUJ2_9ACTN</name>
<organism evidence="2 3">
    <name type="scientific">Peterkaempfera bronchialis</name>
    <dbReference type="NCBI Taxonomy" id="2126346"/>
    <lineage>
        <taxon>Bacteria</taxon>
        <taxon>Bacillati</taxon>
        <taxon>Actinomycetota</taxon>
        <taxon>Actinomycetes</taxon>
        <taxon>Kitasatosporales</taxon>
        <taxon>Streptomycetaceae</taxon>
        <taxon>Peterkaempfera</taxon>
    </lineage>
</organism>
<proteinExistence type="predicted"/>
<gene>
    <name evidence="2" type="ORF">C7M71_008035</name>
</gene>
<evidence type="ECO:0000259" key="1">
    <source>
        <dbReference type="Pfam" id="PF05899"/>
    </source>
</evidence>
<dbReference type="InterPro" id="IPR008579">
    <property type="entry name" value="UGlyAH_Cupin_dom"/>
</dbReference>
<evidence type="ECO:0000313" key="2">
    <source>
        <dbReference type="EMBL" id="AXI77397.1"/>
    </source>
</evidence>
<dbReference type="EMBL" id="CP031264">
    <property type="protein sequence ID" value="AXI77397.1"/>
    <property type="molecule type" value="Genomic_DNA"/>
</dbReference>
<feature type="domain" description="(S)-ureidoglycine aminohydrolase cupin" evidence="1">
    <location>
        <begin position="54"/>
        <end position="127"/>
    </location>
</feature>